<proteinExistence type="predicted"/>
<evidence type="ECO:0000313" key="3">
    <source>
        <dbReference type="EMBL" id="CDR37555.1"/>
    </source>
</evidence>
<gene>
    <name evidence="3" type="ORF">CYFA0S_01e12068g</name>
</gene>
<feature type="compositionally biased region" description="Pro residues" evidence="1">
    <location>
        <begin position="63"/>
        <end position="74"/>
    </location>
</feature>
<feature type="compositionally biased region" description="Low complexity" evidence="1">
    <location>
        <begin position="80"/>
        <end position="101"/>
    </location>
</feature>
<organism evidence="3">
    <name type="scientific">Cyberlindnera fabianii</name>
    <name type="common">Yeast</name>
    <name type="synonym">Hansenula fabianii</name>
    <dbReference type="NCBI Taxonomy" id="36022"/>
    <lineage>
        <taxon>Eukaryota</taxon>
        <taxon>Fungi</taxon>
        <taxon>Dikarya</taxon>
        <taxon>Ascomycota</taxon>
        <taxon>Saccharomycotina</taxon>
        <taxon>Saccharomycetes</taxon>
        <taxon>Phaffomycetales</taxon>
        <taxon>Phaffomycetaceae</taxon>
        <taxon>Cyberlindnera</taxon>
    </lineage>
</organism>
<feature type="compositionally biased region" description="Low complexity" evidence="1">
    <location>
        <begin position="26"/>
        <end position="37"/>
    </location>
</feature>
<dbReference type="InterPro" id="IPR013087">
    <property type="entry name" value="Znf_C2H2_type"/>
</dbReference>
<dbReference type="PANTHER" id="PTHR36167:SF3">
    <property type="entry name" value="C2H2 FINGER DOMAIN TRANSCRIPTION FACTOR (EUROFUNG)-RELATED"/>
    <property type="match status" value="1"/>
</dbReference>
<protein>
    <submittedName>
        <fullName evidence="3">CYFA0S01e12068g1_1</fullName>
    </submittedName>
</protein>
<dbReference type="EMBL" id="LK052886">
    <property type="protein sequence ID" value="CDR37555.1"/>
    <property type="molecule type" value="Genomic_DNA"/>
</dbReference>
<dbReference type="PANTHER" id="PTHR36167">
    <property type="entry name" value="C2H2 FINGER DOMAIN TRANSCRIPTION FACTOR (EUROFUNG)-RELATED"/>
    <property type="match status" value="1"/>
</dbReference>
<feature type="region of interest" description="Disordered" evidence="1">
    <location>
        <begin position="1"/>
        <end position="101"/>
    </location>
</feature>
<evidence type="ECO:0000259" key="2">
    <source>
        <dbReference type="PROSITE" id="PS00028"/>
    </source>
</evidence>
<dbReference type="PROSITE" id="PS00028">
    <property type="entry name" value="ZINC_FINGER_C2H2_1"/>
    <property type="match status" value="1"/>
</dbReference>
<evidence type="ECO:0000256" key="1">
    <source>
        <dbReference type="SAM" id="MobiDB-lite"/>
    </source>
</evidence>
<feature type="domain" description="C2H2-type" evidence="2">
    <location>
        <begin position="230"/>
        <end position="254"/>
    </location>
</feature>
<dbReference type="AlphaFoldDB" id="A0A061AK95"/>
<sequence length="348" mass="38740">MADVMNPQHHDSKVKLPSIKELSIGLQQPQQSASASPPLQPKPQTSAFSHDAPGMADPRTHGPLPPVDGPPLLVPPHRTSASGPSSFSSESSVSRNSSVSAVPPYQAVVVPVQTSPGQPYPTTIPAPLPHQQQQQQQPQQPQYVHFPPEMVYGVTPGMPQQTMVPQALPPQQQMVYPVQAPHSHQLPPQPLHHPHAPPPHSILEVHDLPLQPRKKRPRRKANEMVRLYACNYKGCRNSYGTLNHLNAHITFKRHGPKRKPEEFKEIRELYKLQKNLSEKKKIAAESGSLKTEESIKLLADLSEKLIDSDKAELPIFHQQRGYNGYGRFDHTVKKDELAEKLPTMAKKS</sequence>
<dbReference type="OrthoDB" id="1939603at2759"/>
<dbReference type="VEuPathDB" id="FungiDB:BON22_0312"/>
<name>A0A061AK95_CYBFA</name>
<dbReference type="InterPro" id="IPR039327">
    <property type="entry name" value="CON7-like"/>
</dbReference>
<dbReference type="GO" id="GO:0006355">
    <property type="term" value="P:regulation of DNA-templated transcription"/>
    <property type="evidence" value="ECO:0007669"/>
    <property type="project" value="InterPro"/>
</dbReference>
<feature type="region of interest" description="Disordered" evidence="1">
    <location>
        <begin position="181"/>
        <end position="203"/>
    </location>
</feature>
<accession>A0A061AK95</accession>
<reference evidence="3" key="1">
    <citation type="journal article" date="2014" name="Genome Announc.">
        <title>Genome sequence of the yeast Cyberlindnera fabianii (Hansenula fabianii).</title>
        <authorList>
            <person name="Freel K.C."/>
            <person name="Sarilar V."/>
            <person name="Neuveglise C."/>
            <person name="Devillers H."/>
            <person name="Friedrich A."/>
            <person name="Schacherer J."/>
        </authorList>
    </citation>
    <scope>NUCLEOTIDE SEQUENCE</scope>
    <source>
        <strain evidence="3">YJS4271</strain>
    </source>
</reference>
<feature type="compositionally biased region" description="Pro residues" evidence="1">
    <location>
        <begin position="187"/>
        <end position="200"/>
    </location>
</feature>